<evidence type="ECO:0000256" key="3">
    <source>
        <dbReference type="PROSITE-ProRule" id="PRU00221"/>
    </source>
</evidence>
<evidence type="ECO:0000313" key="5">
    <source>
        <dbReference type="Proteomes" id="UP000612585"/>
    </source>
</evidence>
<dbReference type="InterPro" id="IPR015943">
    <property type="entry name" value="WD40/YVTN_repeat-like_dom_sf"/>
</dbReference>
<dbReference type="PROSITE" id="PS50082">
    <property type="entry name" value="WD_REPEATS_2"/>
    <property type="match status" value="3"/>
</dbReference>
<evidence type="ECO:0000256" key="1">
    <source>
        <dbReference type="ARBA" id="ARBA00022574"/>
    </source>
</evidence>
<dbReference type="InterPro" id="IPR036322">
    <property type="entry name" value="WD40_repeat_dom_sf"/>
</dbReference>
<dbReference type="InterPro" id="IPR019775">
    <property type="entry name" value="WD40_repeat_CS"/>
</dbReference>
<dbReference type="SMART" id="SM00320">
    <property type="entry name" value="WD40"/>
    <property type="match status" value="4"/>
</dbReference>
<keyword evidence="2" id="KW-0677">Repeat</keyword>
<dbReference type="InterPro" id="IPR050349">
    <property type="entry name" value="WD_LIS1/nudF_dynein_reg"/>
</dbReference>
<dbReference type="PROSITE" id="PS00678">
    <property type="entry name" value="WD_REPEATS_1"/>
    <property type="match status" value="1"/>
</dbReference>
<organism evidence="4 5">
    <name type="scientific">Virgisporangium aurantiacum</name>
    <dbReference type="NCBI Taxonomy" id="175570"/>
    <lineage>
        <taxon>Bacteria</taxon>
        <taxon>Bacillati</taxon>
        <taxon>Actinomycetota</taxon>
        <taxon>Actinomycetes</taxon>
        <taxon>Micromonosporales</taxon>
        <taxon>Micromonosporaceae</taxon>
        <taxon>Virgisporangium</taxon>
    </lineage>
</organism>
<keyword evidence="1 3" id="KW-0853">WD repeat</keyword>
<comment type="caution">
    <text evidence="4">The sequence shown here is derived from an EMBL/GenBank/DDBJ whole genome shotgun (WGS) entry which is preliminary data.</text>
</comment>
<feature type="repeat" description="WD" evidence="3">
    <location>
        <begin position="240"/>
        <end position="281"/>
    </location>
</feature>
<sequence length="535" mass="56716">MQVDPAAVASRPHHDEPHAPAHRRLVADLATALPPTTPEGILAIHGGPAALTSDLTAAVDTDRGLAEILATPFNDEAAPASTVGAPTAAASLLDDVTTIYHAPVVQRLLLRTGGVSEHLHHTRRELDAVHSLLTTATDLEHAASVLDRQKTRLAKAMTLLAHAVPRPPEPDGSPSTTRKRAVMRALRGEGPVEARPRIVQRYAGRVTSVAIAPDGTWLATAADGSAQIWDVATGRPRIELMGHPGRVTSVAIAPDGTWLATADDDGSVKIWDVATGQERTRLMGYTGLMGYTSRVASVAIAPDGTWLATAADESVRTWDVATGQERTRLMGYTGLGYADRVTSVAIAPDGTWLATAGTSVQIWELDEAAPAAMPSQIDVFDSTAELADDAHPAVHAELIDAARHATAQAASLIRECSTDLADLRTNLGTHSAQLGGVSAQESLFQRCRSLCVELIHMSEQLYTALSDFRGADLRAVTLAALEDLDGVRWSEAATDVPATQWPPILRRPVQDHSTPVDDQPGVFEIHVGTAVRLAT</sequence>
<proteinExistence type="predicted"/>
<gene>
    <name evidence="4" type="ORF">Vau01_075740</name>
</gene>
<dbReference type="SUPFAM" id="SSF50978">
    <property type="entry name" value="WD40 repeat-like"/>
    <property type="match status" value="1"/>
</dbReference>
<dbReference type="Gene3D" id="2.130.10.10">
    <property type="entry name" value="YVTN repeat-like/Quinoprotein amine dehydrogenase"/>
    <property type="match status" value="1"/>
</dbReference>
<dbReference type="AlphaFoldDB" id="A0A8J4E3L1"/>
<protein>
    <recommendedName>
        <fullName evidence="6">WD40 repeat</fullName>
    </recommendedName>
</protein>
<keyword evidence="5" id="KW-1185">Reference proteome</keyword>
<dbReference type="InterPro" id="IPR001680">
    <property type="entry name" value="WD40_rpt"/>
</dbReference>
<feature type="repeat" description="WD" evidence="3">
    <location>
        <begin position="288"/>
        <end position="328"/>
    </location>
</feature>
<evidence type="ECO:0000256" key="2">
    <source>
        <dbReference type="ARBA" id="ARBA00022737"/>
    </source>
</evidence>
<accession>A0A8J4E3L1</accession>
<evidence type="ECO:0000313" key="4">
    <source>
        <dbReference type="EMBL" id="GIJ60058.1"/>
    </source>
</evidence>
<reference evidence="4" key="1">
    <citation type="submission" date="2021-01" db="EMBL/GenBank/DDBJ databases">
        <title>Whole genome shotgun sequence of Virgisporangium aurantiacum NBRC 16421.</title>
        <authorList>
            <person name="Komaki H."/>
            <person name="Tamura T."/>
        </authorList>
    </citation>
    <scope>NUCLEOTIDE SEQUENCE</scope>
    <source>
        <strain evidence="4">NBRC 16421</strain>
    </source>
</reference>
<dbReference type="Pfam" id="PF00400">
    <property type="entry name" value="WD40"/>
    <property type="match status" value="4"/>
</dbReference>
<dbReference type="PANTHER" id="PTHR44129">
    <property type="entry name" value="WD REPEAT-CONTAINING PROTEIN POP1"/>
    <property type="match status" value="1"/>
</dbReference>
<feature type="repeat" description="WD" evidence="3">
    <location>
        <begin position="199"/>
        <end position="239"/>
    </location>
</feature>
<name>A0A8J4E3L1_9ACTN</name>
<dbReference type="Proteomes" id="UP000612585">
    <property type="component" value="Unassembled WGS sequence"/>
</dbReference>
<dbReference type="PROSITE" id="PS50294">
    <property type="entry name" value="WD_REPEATS_REGION"/>
    <property type="match status" value="1"/>
</dbReference>
<evidence type="ECO:0008006" key="6">
    <source>
        <dbReference type="Google" id="ProtNLM"/>
    </source>
</evidence>
<dbReference type="EMBL" id="BOPG01000049">
    <property type="protein sequence ID" value="GIJ60058.1"/>
    <property type="molecule type" value="Genomic_DNA"/>
</dbReference>